<keyword evidence="3" id="KW-1185">Reference proteome</keyword>
<comment type="caution">
    <text evidence="2">The sequence shown here is derived from an EMBL/GenBank/DDBJ whole genome shotgun (WGS) entry which is preliminary data.</text>
</comment>
<dbReference type="AlphaFoldDB" id="A0A7J0BHM5"/>
<accession>A0A7J0BHM5</accession>
<dbReference type="Proteomes" id="UP000503840">
    <property type="component" value="Unassembled WGS sequence"/>
</dbReference>
<organism evidence="2 3">
    <name type="scientific">Desulfovibrio subterraneus</name>
    <dbReference type="NCBI Taxonomy" id="2718620"/>
    <lineage>
        <taxon>Bacteria</taxon>
        <taxon>Pseudomonadati</taxon>
        <taxon>Thermodesulfobacteriota</taxon>
        <taxon>Desulfovibrionia</taxon>
        <taxon>Desulfovibrionales</taxon>
        <taxon>Desulfovibrionaceae</taxon>
        <taxon>Desulfovibrio</taxon>
    </lineage>
</organism>
<dbReference type="EMBL" id="BLVO01000013">
    <property type="protein sequence ID" value="GFM33263.1"/>
    <property type="molecule type" value="Genomic_DNA"/>
</dbReference>
<reference evidence="2 3" key="1">
    <citation type="submission" date="2020-05" db="EMBL/GenBank/DDBJ databases">
        <title>Draft genome sequence of Desulfovibrio sp. strain HN2T.</title>
        <authorList>
            <person name="Ueno A."/>
            <person name="Tamazawa S."/>
            <person name="Tamamura S."/>
            <person name="Murakami T."/>
            <person name="Kiyama T."/>
            <person name="Inomata H."/>
            <person name="Amano Y."/>
            <person name="Miyakawa K."/>
            <person name="Tamaki H."/>
            <person name="Naganuma T."/>
            <person name="Kaneko K."/>
        </authorList>
    </citation>
    <scope>NUCLEOTIDE SEQUENCE [LARGE SCALE GENOMIC DNA]</scope>
    <source>
        <strain evidence="2 3">HN2</strain>
    </source>
</reference>
<sequence>MQPVTPIPELVNDLTRTEKLEVYLNRIGSSYASIGDKLGVSRSTALRMLRSAHIPTYRHRQLSSILPAELLPEAKDVPPGPKPKGVAA</sequence>
<evidence type="ECO:0000313" key="2">
    <source>
        <dbReference type="EMBL" id="GFM33263.1"/>
    </source>
</evidence>
<name>A0A7J0BHM5_9BACT</name>
<proteinExistence type="predicted"/>
<protein>
    <submittedName>
        <fullName evidence="2">Uncharacterized protein</fullName>
    </submittedName>
</protein>
<evidence type="ECO:0000313" key="3">
    <source>
        <dbReference type="Proteomes" id="UP000503840"/>
    </source>
</evidence>
<feature type="region of interest" description="Disordered" evidence="1">
    <location>
        <begin position="68"/>
        <end position="88"/>
    </location>
</feature>
<evidence type="ECO:0000256" key="1">
    <source>
        <dbReference type="SAM" id="MobiDB-lite"/>
    </source>
</evidence>
<gene>
    <name evidence="2" type="ORF">DSM101010T_16280</name>
</gene>